<accession>A0ABT9P8W4</accession>
<dbReference type="RefSeq" id="WP_307246569.1">
    <property type="nucleotide sequence ID" value="NZ_JAUSQZ010000001.1"/>
</dbReference>
<dbReference type="Gene3D" id="1.10.10.1100">
    <property type="entry name" value="BFD-like [2Fe-2S]-binding domain"/>
    <property type="match status" value="1"/>
</dbReference>
<evidence type="ECO:0000313" key="4">
    <source>
        <dbReference type="EMBL" id="MDP9828902.1"/>
    </source>
</evidence>
<dbReference type="InterPro" id="IPR023753">
    <property type="entry name" value="FAD/NAD-binding_dom"/>
</dbReference>
<sequence>MAEVLIIGGGPAGMAAAAAALEAGARVTVLEAGYDLGGQYWRHLADGRSGANEAALHHGWDTFLELRRTITEGCDVVLGAHVWAVDRNDDAPPLVHVMVGAPDGTDREPRTYAPDRLVVATGGQERTLPFPGWDLPGVFTAGAAQALAKGERVAVGQRVLVAGAGPFLLPVVTSLIQTGATVVGVAEASGPRRLARGWLPRPWELLGTRSKATELGGYVQAMARHRVPYWTGRTVVEAHGTDRVRAVTLAGLDDDWTRVPGSERVIEVDAVCVSHGFVPRTELATAAGCAVDENGFVVVDHEQRTTVPGVFSAGELTGIGGADLSLAEGEIAGSAAAGRPPRPQALEKRRRYATFASRMHAAHGIRPGWQTWATPETVLCRCEDVTVGEVRDIAAKTGARGLRSLKLTTRAGLGPCQGRTCGRNLEDILVVETGGLMQAGRTSHRPIATPVRLGELAATLTPAPAPERAPDREDHP</sequence>
<organism evidence="4 5">
    <name type="scientific">Kineosporia succinea</name>
    <dbReference type="NCBI Taxonomy" id="84632"/>
    <lineage>
        <taxon>Bacteria</taxon>
        <taxon>Bacillati</taxon>
        <taxon>Actinomycetota</taxon>
        <taxon>Actinomycetes</taxon>
        <taxon>Kineosporiales</taxon>
        <taxon>Kineosporiaceae</taxon>
        <taxon>Kineosporia</taxon>
    </lineage>
</organism>
<dbReference type="InterPro" id="IPR036188">
    <property type="entry name" value="FAD/NAD-bd_sf"/>
</dbReference>
<dbReference type="Proteomes" id="UP001235712">
    <property type="component" value="Unassembled WGS sequence"/>
</dbReference>
<dbReference type="PANTHER" id="PTHR42949">
    <property type="entry name" value="ANAEROBIC GLYCEROL-3-PHOSPHATE DEHYDROGENASE SUBUNIT B"/>
    <property type="match status" value="1"/>
</dbReference>
<dbReference type="EMBL" id="JAUSQZ010000001">
    <property type="protein sequence ID" value="MDP9828902.1"/>
    <property type="molecule type" value="Genomic_DNA"/>
</dbReference>
<dbReference type="PRINTS" id="PR00368">
    <property type="entry name" value="FADPNR"/>
</dbReference>
<dbReference type="PIRSF" id="PIRSF037495">
    <property type="entry name" value="Opine_OX_OoxA/HcnB"/>
    <property type="match status" value="1"/>
</dbReference>
<protein>
    <submittedName>
        <fullName evidence="4">NADPH-dependent 2,4-dienoyl-CoA reductase/sulfur reductase-like enzyme</fullName>
    </submittedName>
</protein>
<dbReference type="InterPro" id="IPR007419">
    <property type="entry name" value="BFD-like_2Fe2S-bd_dom"/>
</dbReference>
<dbReference type="PRINTS" id="PR00411">
    <property type="entry name" value="PNDRDTASEI"/>
</dbReference>
<evidence type="ECO:0000259" key="3">
    <source>
        <dbReference type="Pfam" id="PF07992"/>
    </source>
</evidence>
<name>A0ABT9P8W4_9ACTN</name>
<reference evidence="4 5" key="1">
    <citation type="submission" date="2023-07" db="EMBL/GenBank/DDBJ databases">
        <title>Sequencing the genomes of 1000 actinobacteria strains.</title>
        <authorList>
            <person name="Klenk H.-P."/>
        </authorList>
    </citation>
    <scope>NUCLEOTIDE SEQUENCE [LARGE SCALE GENOMIC DNA]</scope>
    <source>
        <strain evidence="4 5">DSM 44388</strain>
    </source>
</reference>
<dbReference type="InterPro" id="IPR051691">
    <property type="entry name" value="Metab_Enz_Cyan_OpOx_G3PDH"/>
</dbReference>
<evidence type="ECO:0000259" key="2">
    <source>
        <dbReference type="Pfam" id="PF04324"/>
    </source>
</evidence>
<dbReference type="CDD" id="cd19946">
    <property type="entry name" value="GlpA-like_Fer2_BFD-like"/>
    <property type="match status" value="1"/>
</dbReference>
<keyword evidence="1" id="KW-0560">Oxidoreductase</keyword>
<dbReference type="Pfam" id="PF04324">
    <property type="entry name" value="Fer2_BFD"/>
    <property type="match status" value="1"/>
</dbReference>
<feature type="domain" description="FAD/NAD(P)-binding" evidence="3">
    <location>
        <begin position="3"/>
        <end position="317"/>
    </location>
</feature>
<gene>
    <name evidence="4" type="ORF">J2S57_004651</name>
</gene>
<dbReference type="InterPro" id="IPR017224">
    <property type="entry name" value="Opine_Oxase_asu/HCN_bsu"/>
</dbReference>
<proteinExistence type="predicted"/>
<dbReference type="Pfam" id="PF07992">
    <property type="entry name" value="Pyr_redox_2"/>
    <property type="match status" value="1"/>
</dbReference>
<dbReference type="SUPFAM" id="SSF51905">
    <property type="entry name" value="FAD/NAD(P)-binding domain"/>
    <property type="match status" value="1"/>
</dbReference>
<dbReference type="Gene3D" id="3.50.50.60">
    <property type="entry name" value="FAD/NAD(P)-binding domain"/>
    <property type="match status" value="2"/>
</dbReference>
<feature type="domain" description="BFD-like [2Fe-2S]-binding" evidence="2">
    <location>
        <begin position="379"/>
        <end position="429"/>
    </location>
</feature>
<dbReference type="InterPro" id="IPR041854">
    <property type="entry name" value="BFD-like_2Fe2S-bd_dom_sf"/>
</dbReference>
<evidence type="ECO:0000256" key="1">
    <source>
        <dbReference type="ARBA" id="ARBA00023002"/>
    </source>
</evidence>
<dbReference type="PANTHER" id="PTHR42949:SF3">
    <property type="entry name" value="ANAEROBIC GLYCEROL-3-PHOSPHATE DEHYDROGENASE SUBUNIT B"/>
    <property type="match status" value="1"/>
</dbReference>
<comment type="caution">
    <text evidence="4">The sequence shown here is derived from an EMBL/GenBank/DDBJ whole genome shotgun (WGS) entry which is preliminary data.</text>
</comment>
<evidence type="ECO:0000313" key="5">
    <source>
        <dbReference type="Proteomes" id="UP001235712"/>
    </source>
</evidence>
<keyword evidence="5" id="KW-1185">Reference proteome</keyword>